<keyword evidence="2" id="KW-0805">Transcription regulation</keyword>
<dbReference type="GO" id="GO:0006352">
    <property type="term" value="P:DNA-templated transcription initiation"/>
    <property type="evidence" value="ECO:0007669"/>
    <property type="project" value="InterPro"/>
</dbReference>
<feature type="domain" description="RNA polymerase sigma-70 region 2" evidence="5">
    <location>
        <begin position="30"/>
        <end position="97"/>
    </location>
</feature>
<evidence type="ECO:0000256" key="4">
    <source>
        <dbReference type="ARBA" id="ARBA00023163"/>
    </source>
</evidence>
<dbReference type="InterPro" id="IPR013325">
    <property type="entry name" value="RNA_pol_sigma_r2"/>
</dbReference>
<dbReference type="Gene3D" id="1.10.1740.10">
    <property type="match status" value="1"/>
</dbReference>
<dbReference type="GO" id="GO:0003677">
    <property type="term" value="F:DNA binding"/>
    <property type="evidence" value="ECO:0007669"/>
    <property type="project" value="InterPro"/>
</dbReference>
<name>A0A8J3WJ04_9ACTN</name>
<dbReference type="PANTHER" id="PTHR43133:SF46">
    <property type="entry name" value="RNA POLYMERASE SIGMA-70 FACTOR ECF SUBFAMILY"/>
    <property type="match status" value="1"/>
</dbReference>
<dbReference type="RefSeq" id="WP_204063305.1">
    <property type="nucleotide sequence ID" value="NZ_BOOJ01000014.1"/>
</dbReference>
<dbReference type="NCBIfam" id="TIGR02937">
    <property type="entry name" value="sigma70-ECF"/>
    <property type="match status" value="1"/>
</dbReference>
<keyword evidence="3" id="KW-0731">Sigma factor</keyword>
<gene>
    <name evidence="7" type="primary">rpoE_7</name>
    <name evidence="7" type="ORF">Psi01_16250</name>
</gene>
<dbReference type="SUPFAM" id="SSF88946">
    <property type="entry name" value="Sigma2 domain of RNA polymerase sigma factors"/>
    <property type="match status" value="1"/>
</dbReference>
<feature type="domain" description="RNA polymerase sigma factor 70 region 4 type 2" evidence="6">
    <location>
        <begin position="130"/>
        <end position="181"/>
    </location>
</feature>
<keyword evidence="4" id="KW-0804">Transcription</keyword>
<dbReference type="InterPro" id="IPR007627">
    <property type="entry name" value="RNA_pol_sigma70_r2"/>
</dbReference>
<dbReference type="SUPFAM" id="SSF88659">
    <property type="entry name" value="Sigma3 and sigma4 domains of RNA polymerase sigma factors"/>
    <property type="match status" value="1"/>
</dbReference>
<evidence type="ECO:0000313" key="8">
    <source>
        <dbReference type="Proteomes" id="UP000619788"/>
    </source>
</evidence>
<dbReference type="EMBL" id="BOOJ01000014">
    <property type="protein sequence ID" value="GIH90995.1"/>
    <property type="molecule type" value="Genomic_DNA"/>
</dbReference>
<evidence type="ECO:0000259" key="6">
    <source>
        <dbReference type="Pfam" id="PF08281"/>
    </source>
</evidence>
<dbReference type="AlphaFoldDB" id="A0A8J3WJ04"/>
<protein>
    <submittedName>
        <fullName evidence="7">DNA-directed RNA polymerase sigma-70 factor</fullName>
    </submittedName>
</protein>
<evidence type="ECO:0000259" key="5">
    <source>
        <dbReference type="Pfam" id="PF04542"/>
    </source>
</evidence>
<dbReference type="Pfam" id="PF04542">
    <property type="entry name" value="Sigma70_r2"/>
    <property type="match status" value="1"/>
</dbReference>
<dbReference type="InterPro" id="IPR014284">
    <property type="entry name" value="RNA_pol_sigma-70_dom"/>
</dbReference>
<evidence type="ECO:0000256" key="1">
    <source>
        <dbReference type="ARBA" id="ARBA00010641"/>
    </source>
</evidence>
<dbReference type="Pfam" id="PF08281">
    <property type="entry name" value="Sigma70_r4_2"/>
    <property type="match status" value="1"/>
</dbReference>
<dbReference type="PANTHER" id="PTHR43133">
    <property type="entry name" value="RNA POLYMERASE ECF-TYPE SIGMA FACTO"/>
    <property type="match status" value="1"/>
</dbReference>
<comment type="similarity">
    <text evidence="1">Belongs to the sigma-70 factor family. ECF subfamily.</text>
</comment>
<reference evidence="7 8" key="1">
    <citation type="submission" date="2021-01" db="EMBL/GenBank/DDBJ databases">
        <title>Whole genome shotgun sequence of Planobispora siamensis NBRC 107568.</title>
        <authorList>
            <person name="Komaki H."/>
            <person name="Tamura T."/>
        </authorList>
    </citation>
    <scope>NUCLEOTIDE SEQUENCE [LARGE SCALE GENOMIC DNA]</scope>
    <source>
        <strain evidence="7 8">NBRC 107568</strain>
    </source>
</reference>
<proteinExistence type="inferred from homology"/>
<dbReference type="InterPro" id="IPR039425">
    <property type="entry name" value="RNA_pol_sigma-70-like"/>
</dbReference>
<dbReference type="InterPro" id="IPR013249">
    <property type="entry name" value="RNA_pol_sigma70_r4_t2"/>
</dbReference>
<dbReference type="CDD" id="cd06171">
    <property type="entry name" value="Sigma70_r4"/>
    <property type="match status" value="1"/>
</dbReference>
<dbReference type="Gene3D" id="1.10.10.10">
    <property type="entry name" value="Winged helix-like DNA-binding domain superfamily/Winged helix DNA-binding domain"/>
    <property type="match status" value="1"/>
</dbReference>
<organism evidence="7 8">
    <name type="scientific">Planobispora siamensis</name>
    <dbReference type="NCBI Taxonomy" id="936338"/>
    <lineage>
        <taxon>Bacteria</taxon>
        <taxon>Bacillati</taxon>
        <taxon>Actinomycetota</taxon>
        <taxon>Actinomycetes</taxon>
        <taxon>Streptosporangiales</taxon>
        <taxon>Streptosporangiaceae</taxon>
        <taxon>Planobispora</taxon>
    </lineage>
</organism>
<evidence type="ECO:0000313" key="7">
    <source>
        <dbReference type="EMBL" id="GIH90995.1"/>
    </source>
</evidence>
<accession>A0A8J3WJ04</accession>
<keyword evidence="7" id="KW-0240">DNA-directed RNA polymerase</keyword>
<sequence>MGSLDAAYQERDDASLVAESLGDPGCFGELFRRHAPPLHRYAARRLGGDLADDIVAETFHQAFRGRGGYDSARGDVRAWLWRITTNLIRRHHRSEVRFYRALARTGVDPVLEGHADLVADRVTAAAETVRLSAALADLRKEERDVLLLTAWGELTYQQVADVLGIPVGTVRSRINRARTKIRKSVGDGGALADGPADGLADE</sequence>
<dbReference type="GO" id="GO:0000428">
    <property type="term" value="C:DNA-directed RNA polymerase complex"/>
    <property type="evidence" value="ECO:0007669"/>
    <property type="project" value="UniProtKB-KW"/>
</dbReference>
<dbReference type="GO" id="GO:0016987">
    <property type="term" value="F:sigma factor activity"/>
    <property type="evidence" value="ECO:0007669"/>
    <property type="project" value="UniProtKB-KW"/>
</dbReference>
<evidence type="ECO:0000256" key="3">
    <source>
        <dbReference type="ARBA" id="ARBA00023082"/>
    </source>
</evidence>
<evidence type="ECO:0000256" key="2">
    <source>
        <dbReference type="ARBA" id="ARBA00023015"/>
    </source>
</evidence>
<dbReference type="InterPro" id="IPR013324">
    <property type="entry name" value="RNA_pol_sigma_r3/r4-like"/>
</dbReference>
<comment type="caution">
    <text evidence="7">The sequence shown here is derived from an EMBL/GenBank/DDBJ whole genome shotgun (WGS) entry which is preliminary data.</text>
</comment>
<keyword evidence="8" id="KW-1185">Reference proteome</keyword>
<dbReference type="Proteomes" id="UP000619788">
    <property type="component" value="Unassembled WGS sequence"/>
</dbReference>
<dbReference type="InterPro" id="IPR036388">
    <property type="entry name" value="WH-like_DNA-bd_sf"/>
</dbReference>